<name>A0A3A3GGN8_PANTH</name>
<keyword evidence="2 4" id="KW-0808">Transferase</keyword>
<evidence type="ECO:0000256" key="4">
    <source>
        <dbReference type="RuleBase" id="RU003704"/>
    </source>
</evidence>
<gene>
    <name evidence="6" type="ORF">DQX05_15310</name>
</gene>
<dbReference type="EMBL" id="QYZD01000013">
    <property type="protein sequence ID" value="RJG22918.1"/>
    <property type="molecule type" value="Genomic_DNA"/>
</dbReference>
<evidence type="ECO:0000256" key="2">
    <source>
        <dbReference type="ARBA" id="ARBA00022679"/>
    </source>
</evidence>
<dbReference type="InterPro" id="IPR002173">
    <property type="entry name" value="Carboh/pur_kinase_PfkB_CS"/>
</dbReference>
<dbReference type="PANTHER" id="PTHR10584:SF166">
    <property type="entry name" value="RIBOKINASE"/>
    <property type="match status" value="1"/>
</dbReference>
<sequence>MKKYDAVVIGDANIDLVVVGCHELPAPGEEVFADQMQVHVGGGAALFTLSLAKLGLKLAFNGVLGKDGDGRYILNEFHKHGVDTQYIQLSERNHTGISIALNSDKDRSFITYMGTNQELDLRQLNLRSVELARHVHLTGYRGRSNHDDYMQMAAKLKAMGVTLSCDVGWDDTGEWYEGIYELMKTVDIFFMNEAEASHYTRCSCEEDSIAKLSQHSSHFVIKMSSKGAIACIDGQVARRAGFQVNSVDTTGAGDAFNAGYMFGYLAGKPVEECLLYGNACGACSVMDYGGSTGITDIDTLEQFIAAASAG</sequence>
<comment type="similarity">
    <text evidence="1 4">Belongs to the carbohydrate kinase PfkB family.</text>
</comment>
<dbReference type="AlphaFoldDB" id="A0A3A3GGN8"/>
<dbReference type="InterPro" id="IPR011611">
    <property type="entry name" value="PfkB_dom"/>
</dbReference>
<keyword evidence="3 4" id="KW-0418">Kinase</keyword>
<dbReference type="InterPro" id="IPR002139">
    <property type="entry name" value="Ribo/fructo_kinase"/>
</dbReference>
<organism evidence="6 7">
    <name type="scientific">Paenibacillus thiaminolyticus</name>
    <name type="common">Bacillus thiaminolyticus</name>
    <dbReference type="NCBI Taxonomy" id="49283"/>
    <lineage>
        <taxon>Bacteria</taxon>
        <taxon>Bacillati</taxon>
        <taxon>Bacillota</taxon>
        <taxon>Bacilli</taxon>
        <taxon>Bacillales</taxon>
        <taxon>Paenibacillaceae</taxon>
        <taxon>Paenibacillus</taxon>
    </lineage>
</organism>
<accession>A0A3A3GGN8</accession>
<evidence type="ECO:0000313" key="7">
    <source>
        <dbReference type="Proteomes" id="UP000266177"/>
    </source>
</evidence>
<protein>
    <submittedName>
        <fullName evidence="6">Carbohydrate kinase family protein</fullName>
    </submittedName>
</protein>
<dbReference type="OrthoDB" id="9813569at2"/>
<evidence type="ECO:0000313" key="6">
    <source>
        <dbReference type="EMBL" id="RJG22918.1"/>
    </source>
</evidence>
<evidence type="ECO:0000256" key="1">
    <source>
        <dbReference type="ARBA" id="ARBA00010688"/>
    </source>
</evidence>
<dbReference type="InterPro" id="IPR029056">
    <property type="entry name" value="Ribokinase-like"/>
</dbReference>
<evidence type="ECO:0000259" key="5">
    <source>
        <dbReference type="Pfam" id="PF00294"/>
    </source>
</evidence>
<dbReference type="GO" id="GO:0016301">
    <property type="term" value="F:kinase activity"/>
    <property type="evidence" value="ECO:0007669"/>
    <property type="project" value="UniProtKB-KW"/>
</dbReference>
<comment type="caution">
    <text evidence="6">The sequence shown here is derived from an EMBL/GenBank/DDBJ whole genome shotgun (WGS) entry which is preliminary data.</text>
</comment>
<proteinExistence type="inferred from homology"/>
<dbReference type="RefSeq" id="WP_119794440.1">
    <property type="nucleotide sequence ID" value="NZ_QYZD01000013.1"/>
</dbReference>
<dbReference type="PRINTS" id="PR00990">
    <property type="entry name" value="RIBOKINASE"/>
</dbReference>
<dbReference type="GO" id="GO:0006796">
    <property type="term" value="P:phosphate-containing compound metabolic process"/>
    <property type="evidence" value="ECO:0007669"/>
    <property type="project" value="UniProtKB-ARBA"/>
</dbReference>
<evidence type="ECO:0000256" key="3">
    <source>
        <dbReference type="ARBA" id="ARBA00022777"/>
    </source>
</evidence>
<feature type="domain" description="Carbohydrate kinase PfkB" evidence="5">
    <location>
        <begin position="6"/>
        <end position="293"/>
    </location>
</feature>
<dbReference type="Gene3D" id="3.40.1190.20">
    <property type="match status" value="1"/>
</dbReference>
<dbReference type="PANTHER" id="PTHR10584">
    <property type="entry name" value="SUGAR KINASE"/>
    <property type="match status" value="1"/>
</dbReference>
<dbReference type="Pfam" id="PF00294">
    <property type="entry name" value="PfkB"/>
    <property type="match status" value="1"/>
</dbReference>
<reference evidence="6 7" key="1">
    <citation type="submission" date="2018-09" db="EMBL/GenBank/DDBJ databases">
        <title>Paenibacillus SK2017-BO5.</title>
        <authorList>
            <person name="Piskunova J.V."/>
            <person name="Dubiley S.A."/>
            <person name="Severinov K.V."/>
        </authorList>
    </citation>
    <scope>NUCLEOTIDE SEQUENCE [LARGE SCALE GENOMIC DNA]</scope>
    <source>
        <strain evidence="6 7">BO5</strain>
    </source>
</reference>
<dbReference type="PROSITE" id="PS00584">
    <property type="entry name" value="PFKB_KINASES_2"/>
    <property type="match status" value="1"/>
</dbReference>
<dbReference type="SUPFAM" id="SSF53613">
    <property type="entry name" value="Ribokinase-like"/>
    <property type="match status" value="1"/>
</dbReference>
<dbReference type="Proteomes" id="UP000266177">
    <property type="component" value="Unassembled WGS sequence"/>
</dbReference>